<dbReference type="Pfam" id="PF08502">
    <property type="entry name" value="LeuA_dimer"/>
    <property type="match status" value="1"/>
</dbReference>
<evidence type="ECO:0000256" key="1">
    <source>
        <dbReference type="ARBA" id="ARBA00009396"/>
    </source>
</evidence>
<dbReference type="GO" id="GO:0003852">
    <property type="term" value="F:2-isopropylmalate synthase activity"/>
    <property type="evidence" value="ECO:0007669"/>
    <property type="project" value="UniProtKB-EC"/>
</dbReference>
<keyword evidence="3" id="KW-0432">Leucine biosynthesis</keyword>
<name>A0A8X8YI70_SALSN</name>
<keyword evidence="5" id="KW-0808">Transferase</keyword>
<accession>A0A8X8YI70</accession>
<keyword evidence="6" id="KW-0479">Metal-binding</keyword>
<dbReference type="AlphaFoldDB" id="A0A8X8YI70"/>
<dbReference type="EMBL" id="PNBA02000002">
    <property type="protein sequence ID" value="KAG6433365.1"/>
    <property type="molecule type" value="Genomic_DNA"/>
</dbReference>
<evidence type="ECO:0000256" key="3">
    <source>
        <dbReference type="ARBA" id="ARBA00022430"/>
    </source>
</evidence>
<evidence type="ECO:0000259" key="8">
    <source>
        <dbReference type="SMART" id="SM00917"/>
    </source>
</evidence>
<dbReference type="Proteomes" id="UP000298416">
    <property type="component" value="Unassembled WGS sequence"/>
</dbReference>
<evidence type="ECO:0000256" key="6">
    <source>
        <dbReference type="ARBA" id="ARBA00022723"/>
    </source>
</evidence>
<proteinExistence type="inferred from homology"/>
<dbReference type="PANTHER" id="PTHR10277:SF9">
    <property type="entry name" value="2-ISOPROPYLMALATE SYNTHASE 1, CHLOROPLASTIC-RELATED"/>
    <property type="match status" value="1"/>
</dbReference>
<dbReference type="PANTHER" id="PTHR10277">
    <property type="entry name" value="HOMOCITRATE SYNTHASE-RELATED"/>
    <property type="match status" value="1"/>
</dbReference>
<dbReference type="SUPFAM" id="SSF110921">
    <property type="entry name" value="2-isopropylmalate synthase LeuA, allosteric (dimerisation) domain"/>
    <property type="match status" value="1"/>
</dbReference>
<dbReference type="EC" id="2.3.3.13" evidence="2"/>
<organism evidence="9">
    <name type="scientific">Salvia splendens</name>
    <name type="common">Scarlet sage</name>
    <dbReference type="NCBI Taxonomy" id="180675"/>
    <lineage>
        <taxon>Eukaryota</taxon>
        <taxon>Viridiplantae</taxon>
        <taxon>Streptophyta</taxon>
        <taxon>Embryophyta</taxon>
        <taxon>Tracheophyta</taxon>
        <taxon>Spermatophyta</taxon>
        <taxon>Magnoliopsida</taxon>
        <taxon>eudicotyledons</taxon>
        <taxon>Gunneridae</taxon>
        <taxon>Pentapetalae</taxon>
        <taxon>asterids</taxon>
        <taxon>lamiids</taxon>
        <taxon>Lamiales</taxon>
        <taxon>Lamiaceae</taxon>
        <taxon>Nepetoideae</taxon>
        <taxon>Mentheae</taxon>
        <taxon>Salviinae</taxon>
        <taxon>Salvia</taxon>
        <taxon>Salvia subgen. Calosphace</taxon>
        <taxon>core Calosphace</taxon>
    </lineage>
</organism>
<gene>
    <name evidence="9" type="ORF">SASPL_104976</name>
</gene>
<reference evidence="9" key="2">
    <citation type="submission" date="2020-08" db="EMBL/GenBank/DDBJ databases">
        <title>Plant Genome Project.</title>
        <authorList>
            <person name="Zhang R.-G."/>
        </authorList>
    </citation>
    <scope>NUCLEOTIDE SEQUENCE</scope>
    <source>
        <strain evidence="9">Huo1</strain>
        <tissue evidence="9">Leaf</tissue>
    </source>
</reference>
<comment type="similarity">
    <text evidence="1">Belongs to the alpha-IPM synthase/homocitrate synthase family. LeuA type 1 subfamily.</text>
</comment>
<evidence type="ECO:0000313" key="9">
    <source>
        <dbReference type="EMBL" id="KAG6433365.1"/>
    </source>
</evidence>
<dbReference type="InterPro" id="IPR036230">
    <property type="entry name" value="LeuA_allosteric_dom_sf"/>
</dbReference>
<keyword evidence="4" id="KW-0028">Amino-acid biosynthesis</keyword>
<dbReference type="GO" id="GO:0009098">
    <property type="term" value="P:L-leucine biosynthetic process"/>
    <property type="evidence" value="ECO:0007669"/>
    <property type="project" value="UniProtKB-KW"/>
</dbReference>
<dbReference type="GO" id="GO:0009507">
    <property type="term" value="C:chloroplast"/>
    <property type="evidence" value="ECO:0007669"/>
    <property type="project" value="TreeGrafter"/>
</dbReference>
<evidence type="ECO:0000256" key="4">
    <source>
        <dbReference type="ARBA" id="ARBA00022605"/>
    </source>
</evidence>
<keyword evidence="10" id="KW-1185">Reference proteome</keyword>
<dbReference type="Gene3D" id="3.30.160.270">
    <property type="match status" value="1"/>
</dbReference>
<dbReference type="GO" id="GO:0046872">
    <property type="term" value="F:metal ion binding"/>
    <property type="evidence" value="ECO:0007669"/>
    <property type="project" value="UniProtKB-KW"/>
</dbReference>
<dbReference type="InterPro" id="IPR013709">
    <property type="entry name" value="2-isopropylmalate_synth_dimer"/>
</dbReference>
<feature type="domain" description="2-isopropylmalate synthase LeuA allosteric (dimerisation)" evidence="8">
    <location>
        <begin position="35"/>
        <end position="172"/>
    </location>
</feature>
<keyword evidence="7" id="KW-0100">Branched-chain amino acid biosynthesis</keyword>
<evidence type="ECO:0000256" key="7">
    <source>
        <dbReference type="ARBA" id="ARBA00023304"/>
    </source>
</evidence>
<evidence type="ECO:0000313" key="10">
    <source>
        <dbReference type="Proteomes" id="UP000298416"/>
    </source>
</evidence>
<comment type="caution">
    <text evidence="9">The sequence shown here is derived from an EMBL/GenBank/DDBJ whole genome shotgun (WGS) entry which is preliminary data.</text>
</comment>
<reference evidence="9" key="1">
    <citation type="submission" date="2018-01" db="EMBL/GenBank/DDBJ databases">
        <authorList>
            <person name="Mao J.F."/>
        </authorList>
    </citation>
    <scope>NUCLEOTIDE SEQUENCE</scope>
    <source>
        <strain evidence="9">Huo1</strain>
        <tissue evidence="9">Leaf</tissue>
    </source>
</reference>
<sequence length="185" mass="20057">MEYQYLLYCSIHSFFRIVFSGRHALKAKMLELGYDIDGKELDDLFSCFKAVAGNKKVTCGSLGLSTATVKLIHANGDERISCSVGTGPVDAAYKAVDLVVKVPVTLLEYSMSGVTEGIDAIATTRVLIRGEDSVTATHAYTGESVNRAFSGTGASMDIVISSVRAYFKNRLKTEDPNKSKVMHTL</sequence>
<dbReference type="InterPro" id="IPR050073">
    <property type="entry name" value="2-IPM_HCS-like"/>
</dbReference>
<dbReference type="SMART" id="SM00917">
    <property type="entry name" value="LeuA_dimer"/>
    <property type="match status" value="1"/>
</dbReference>
<evidence type="ECO:0000256" key="2">
    <source>
        <dbReference type="ARBA" id="ARBA00012973"/>
    </source>
</evidence>
<protein>
    <recommendedName>
        <fullName evidence="2">2-isopropylmalate synthase</fullName>
        <ecNumber evidence="2">2.3.3.13</ecNumber>
    </recommendedName>
</protein>
<evidence type="ECO:0000256" key="5">
    <source>
        <dbReference type="ARBA" id="ARBA00022679"/>
    </source>
</evidence>
<dbReference type="FunFam" id="3.30.160.270:FF:000004">
    <property type="entry name" value="2-isopropylmalate synthase B"/>
    <property type="match status" value="1"/>
</dbReference>